<name>A0ABQ8RYS5_PERAM</name>
<evidence type="ECO:0000259" key="2">
    <source>
        <dbReference type="Pfam" id="PF24985"/>
    </source>
</evidence>
<evidence type="ECO:0000256" key="1">
    <source>
        <dbReference type="SAM" id="Phobius"/>
    </source>
</evidence>
<gene>
    <name evidence="3" type="ORF">ANN_26697</name>
</gene>
<feature type="non-terminal residue" evidence="3">
    <location>
        <position position="1"/>
    </location>
</feature>
<reference evidence="3 4" key="1">
    <citation type="journal article" date="2022" name="Allergy">
        <title>Genome assembly and annotation of Periplaneta americana reveal a comprehensive cockroach allergen profile.</title>
        <authorList>
            <person name="Wang L."/>
            <person name="Xiong Q."/>
            <person name="Saelim N."/>
            <person name="Wang L."/>
            <person name="Nong W."/>
            <person name="Wan A.T."/>
            <person name="Shi M."/>
            <person name="Liu X."/>
            <person name="Cao Q."/>
            <person name="Hui J.H.L."/>
            <person name="Sookrung N."/>
            <person name="Leung T.F."/>
            <person name="Tungtrongchitr A."/>
            <person name="Tsui S.K.W."/>
        </authorList>
    </citation>
    <scope>NUCLEOTIDE SEQUENCE [LARGE SCALE GENOMIC DNA]</scope>
    <source>
        <strain evidence="3">PWHHKU_190912</strain>
    </source>
</reference>
<dbReference type="Pfam" id="PF24985">
    <property type="entry name" value="DUF7775"/>
    <property type="match status" value="1"/>
</dbReference>
<feature type="transmembrane region" description="Helical" evidence="1">
    <location>
        <begin position="141"/>
        <end position="166"/>
    </location>
</feature>
<keyword evidence="4" id="KW-1185">Reference proteome</keyword>
<feature type="transmembrane region" description="Helical" evidence="1">
    <location>
        <begin position="227"/>
        <end position="250"/>
    </location>
</feature>
<proteinExistence type="predicted"/>
<feature type="transmembrane region" description="Helical" evidence="1">
    <location>
        <begin position="117"/>
        <end position="135"/>
    </location>
</feature>
<dbReference type="InterPro" id="IPR036397">
    <property type="entry name" value="RNaseH_sf"/>
</dbReference>
<sequence length="327" mass="38177">LVENVTRKHMSHQTIRRALWKHGYHGRIHRKSYVSKENRLKKTSVCKRACEPGTRFLGQGQLEDQERENFFKEEAKRVVADEWEKISPETCRKLVQSMLRRCQAVIKAKGYSNTGRINRQLLCLACTVVHVLSYAGQPNPFPHVTLFCGSFCGSFLLCTAMFFAYTTGVEVPFLVDAVCSLLSGLLLSTCGIVAMEFVQTSAYSQHSSSHPLHVDYTFFHFARAQSVLSTVTALCFWIDFFLVSEIWLYLRRPPRDPIRAPGIFIERDEAPFFRLVCLDVYRWLCRCHWRMPRRIWWSVGMSDLEFDTEEFVRLYYEEQTRRNDNVN</sequence>
<keyword evidence="1" id="KW-0472">Membrane</keyword>
<keyword evidence="1" id="KW-0812">Transmembrane</keyword>
<organism evidence="3 4">
    <name type="scientific">Periplaneta americana</name>
    <name type="common">American cockroach</name>
    <name type="synonym">Blatta americana</name>
    <dbReference type="NCBI Taxonomy" id="6978"/>
    <lineage>
        <taxon>Eukaryota</taxon>
        <taxon>Metazoa</taxon>
        <taxon>Ecdysozoa</taxon>
        <taxon>Arthropoda</taxon>
        <taxon>Hexapoda</taxon>
        <taxon>Insecta</taxon>
        <taxon>Pterygota</taxon>
        <taxon>Neoptera</taxon>
        <taxon>Polyneoptera</taxon>
        <taxon>Dictyoptera</taxon>
        <taxon>Blattodea</taxon>
        <taxon>Blattoidea</taxon>
        <taxon>Blattidae</taxon>
        <taxon>Blattinae</taxon>
        <taxon>Periplaneta</taxon>
    </lineage>
</organism>
<feature type="transmembrane region" description="Helical" evidence="1">
    <location>
        <begin position="173"/>
        <end position="195"/>
    </location>
</feature>
<evidence type="ECO:0000313" key="4">
    <source>
        <dbReference type="Proteomes" id="UP001148838"/>
    </source>
</evidence>
<keyword evidence="1" id="KW-1133">Transmembrane helix</keyword>
<accession>A0ABQ8RYS5</accession>
<dbReference type="EMBL" id="JAJSOF020000039">
    <property type="protein sequence ID" value="KAJ4426898.1"/>
    <property type="molecule type" value="Genomic_DNA"/>
</dbReference>
<dbReference type="Proteomes" id="UP001148838">
    <property type="component" value="Unassembled WGS sequence"/>
</dbReference>
<evidence type="ECO:0000313" key="3">
    <source>
        <dbReference type="EMBL" id="KAJ4426898.1"/>
    </source>
</evidence>
<comment type="caution">
    <text evidence="3">The sequence shown here is derived from an EMBL/GenBank/DDBJ whole genome shotgun (WGS) entry which is preliminary data.</text>
</comment>
<protein>
    <recommendedName>
        <fullName evidence="2">DUF7775 domain-containing protein</fullName>
    </recommendedName>
</protein>
<feature type="domain" description="DUF7775" evidence="2">
    <location>
        <begin position="121"/>
        <end position="247"/>
    </location>
</feature>
<dbReference type="Gene3D" id="3.30.420.10">
    <property type="entry name" value="Ribonuclease H-like superfamily/Ribonuclease H"/>
    <property type="match status" value="1"/>
</dbReference>
<dbReference type="InterPro" id="IPR056677">
    <property type="entry name" value="DUF7775"/>
</dbReference>